<dbReference type="Pfam" id="PF02469">
    <property type="entry name" value="Fasciclin"/>
    <property type="match status" value="2"/>
</dbReference>
<feature type="compositionally biased region" description="Low complexity" evidence="1">
    <location>
        <begin position="674"/>
        <end position="687"/>
    </location>
</feature>
<name>A0A9D4TF59_CHLVU</name>
<protein>
    <recommendedName>
        <fullName evidence="2">FAS1 domain-containing protein</fullName>
    </recommendedName>
</protein>
<dbReference type="OrthoDB" id="513636at2759"/>
<feature type="compositionally biased region" description="Low complexity" evidence="1">
    <location>
        <begin position="544"/>
        <end position="554"/>
    </location>
</feature>
<feature type="compositionally biased region" description="Low complexity" evidence="1">
    <location>
        <begin position="18"/>
        <end position="46"/>
    </location>
</feature>
<dbReference type="InterPro" id="IPR050904">
    <property type="entry name" value="Adhesion/Biosynth-related"/>
</dbReference>
<accession>A0A9D4TF59</accession>
<gene>
    <name evidence="3" type="ORF">D9Q98_009819</name>
</gene>
<organism evidence="3 4">
    <name type="scientific">Chlorella vulgaris</name>
    <name type="common">Green alga</name>
    <dbReference type="NCBI Taxonomy" id="3077"/>
    <lineage>
        <taxon>Eukaryota</taxon>
        <taxon>Viridiplantae</taxon>
        <taxon>Chlorophyta</taxon>
        <taxon>core chlorophytes</taxon>
        <taxon>Trebouxiophyceae</taxon>
        <taxon>Chlorellales</taxon>
        <taxon>Chlorellaceae</taxon>
        <taxon>Chlorella clade</taxon>
        <taxon>Chlorella</taxon>
    </lineage>
</organism>
<dbReference type="SMART" id="SM00554">
    <property type="entry name" value="FAS1"/>
    <property type="match status" value="2"/>
</dbReference>
<dbReference type="PROSITE" id="PS50213">
    <property type="entry name" value="FAS1"/>
    <property type="match status" value="2"/>
</dbReference>
<dbReference type="Proteomes" id="UP001055712">
    <property type="component" value="Unassembled WGS sequence"/>
</dbReference>
<dbReference type="InterPro" id="IPR036378">
    <property type="entry name" value="FAS1_dom_sf"/>
</dbReference>
<dbReference type="PANTHER" id="PTHR10900:SF77">
    <property type="entry name" value="FI19380P1"/>
    <property type="match status" value="1"/>
</dbReference>
<feature type="compositionally biased region" description="Pro residues" evidence="1">
    <location>
        <begin position="534"/>
        <end position="543"/>
    </location>
</feature>
<dbReference type="PANTHER" id="PTHR10900">
    <property type="entry name" value="PERIOSTIN-RELATED"/>
    <property type="match status" value="1"/>
</dbReference>
<feature type="domain" description="FAS1" evidence="2">
    <location>
        <begin position="779"/>
        <end position="927"/>
    </location>
</feature>
<feature type="compositionally biased region" description="Low complexity" evidence="1">
    <location>
        <begin position="60"/>
        <end position="72"/>
    </location>
</feature>
<feature type="compositionally biased region" description="Low complexity" evidence="1">
    <location>
        <begin position="81"/>
        <end position="90"/>
    </location>
</feature>
<feature type="region of interest" description="Disordered" evidence="1">
    <location>
        <begin position="1"/>
        <end position="91"/>
    </location>
</feature>
<keyword evidence="4" id="KW-1185">Reference proteome</keyword>
<dbReference type="EMBL" id="SIDB01000014">
    <property type="protein sequence ID" value="KAI3423986.1"/>
    <property type="molecule type" value="Genomic_DNA"/>
</dbReference>
<dbReference type="SUPFAM" id="SSF82153">
    <property type="entry name" value="FAS1 domain"/>
    <property type="match status" value="2"/>
</dbReference>
<feature type="compositionally biased region" description="Low complexity" evidence="1">
    <location>
        <begin position="563"/>
        <end position="618"/>
    </location>
</feature>
<dbReference type="InterPro" id="IPR000782">
    <property type="entry name" value="FAS1_domain"/>
</dbReference>
<feature type="region of interest" description="Disordered" evidence="1">
    <location>
        <begin position="656"/>
        <end position="703"/>
    </location>
</feature>
<reference evidence="3" key="1">
    <citation type="journal article" date="2019" name="Plant J.">
        <title>Chlorella vulgaris genome assembly and annotation reveals the molecular basis for metabolic acclimation to high light conditions.</title>
        <authorList>
            <person name="Cecchin M."/>
            <person name="Marcolungo L."/>
            <person name="Rossato M."/>
            <person name="Girolomoni L."/>
            <person name="Cosentino E."/>
            <person name="Cuine S."/>
            <person name="Li-Beisson Y."/>
            <person name="Delledonne M."/>
            <person name="Ballottari M."/>
        </authorList>
    </citation>
    <scope>NUCLEOTIDE SEQUENCE</scope>
    <source>
        <strain evidence="3">211/11P</strain>
    </source>
</reference>
<evidence type="ECO:0000256" key="1">
    <source>
        <dbReference type="SAM" id="MobiDB-lite"/>
    </source>
</evidence>
<feature type="compositionally biased region" description="Gly residues" evidence="1">
    <location>
        <begin position="728"/>
        <end position="743"/>
    </location>
</feature>
<feature type="region of interest" description="Disordered" evidence="1">
    <location>
        <begin position="526"/>
        <end position="633"/>
    </location>
</feature>
<feature type="compositionally biased region" description="Polar residues" evidence="1">
    <location>
        <begin position="1"/>
        <end position="10"/>
    </location>
</feature>
<dbReference type="AlphaFoldDB" id="A0A9D4TF59"/>
<sequence>MLSSNCQQSCGRCPTCPAPSHAAAPPSTAPAASPLAPAPAPASDQPPAVPPPAAPSETGLAPLPEASAAPAAAAPPPSPPQQEASASASPQDLVQPLLAELPGSLPAGASSGGAAAVAGGGGGNCTTDVLDFARGAPDLTLFLALASLSGWQQQRLADPQLAATLLLPTDDAIRAFLAQQGLTSSTVYLYSEQLESVLAYHTLPQPLSYADLERAAASGAQLPTDLPGAFLTADQVNSTALRVVGGAKSAFLQRANILLCRTVVHVVDAVLMPTRSLQQVLPYNQAVGGLQAAGIGQPIGPPPSAEPGQPACYPSIAAAVNANPQLSIFKTVLGLSGWDLSNPGLSITLFATNDAAQQAAISGYLDPGQRELQQLLGEAAKDTRLLHASIAYQIVPMGGLTTRDLEQYIGEELPTVFEGHYITLEPGVEDGSLSVAGEFLPTNQSVNLVSEARTCGGSVIHVIDGSLQARTPLVDQYEAGTPLRDLNLSAGYEQYNTARAQAEVDATADGHAPPPTAELAAIPAAAAPPAANAPTPPAPPSPPAAAAAAAAAAPASPPPAATSPPASLRPTAPTEAAATETTTEAAGGSSAAAAAPDGSAAQPAPASASANGGAAPASEGGGSGSDGGNAAALSAARGPLPRLQLPAGSSVAIQATRGTGTGTDAGTASGGSSGTAASPAAAAAAATPVPPPAGQSPAGPTAATNVAVAPPAAAGGGSGLAGTTAGTASGGAAPGGTAAGGTTPGAASSNGSPPGGTAISGGGTASSGTAASDGTALNCVTLKDLVEGDPQYFSRISQLAGQFGWDVVPPANSVTYMVPTDTALNSLFASLDPQTAQALLLNAPALSALAAYHTVNQSVRTDSMADGQQLPTLAYDAQGRQLSLTVRRGSGGAASDIRFQGIGSTALLLVPDVPICGGTVQVVDTVLLPVQVPTSPTPPGGAAG</sequence>
<feature type="compositionally biased region" description="Low complexity" evidence="1">
    <location>
        <begin position="744"/>
        <end position="757"/>
    </location>
</feature>
<feature type="compositionally biased region" description="Gly residues" evidence="1">
    <location>
        <begin position="659"/>
        <end position="673"/>
    </location>
</feature>
<comment type="caution">
    <text evidence="3">The sequence shown here is derived from an EMBL/GenBank/DDBJ whole genome shotgun (WGS) entry which is preliminary data.</text>
</comment>
<reference evidence="3" key="2">
    <citation type="submission" date="2020-11" db="EMBL/GenBank/DDBJ databases">
        <authorList>
            <person name="Cecchin M."/>
            <person name="Marcolungo L."/>
            <person name="Rossato M."/>
            <person name="Girolomoni L."/>
            <person name="Cosentino E."/>
            <person name="Cuine S."/>
            <person name="Li-Beisson Y."/>
            <person name="Delledonne M."/>
            <person name="Ballottari M."/>
        </authorList>
    </citation>
    <scope>NUCLEOTIDE SEQUENCE</scope>
    <source>
        <strain evidence="3">211/11P</strain>
        <tissue evidence="3">Whole cell</tissue>
    </source>
</reference>
<dbReference type="GO" id="GO:0005615">
    <property type="term" value="C:extracellular space"/>
    <property type="evidence" value="ECO:0007669"/>
    <property type="project" value="TreeGrafter"/>
</dbReference>
<proteinExistence type="predicted"/>
<feature type="domain" description="FAS1" evidence="2">
    <location>
        <begin position="126"/>
        <end position="271"/>
    </location>
</feature>
<dbReference type="Gene3D" id="2.30.180.10">
    <property type="entry name" value="FAS1 domain"/>
    <property type="match status" value="3"/>
</dbReference>
<evidence type="ECO:0000313" key="4">
    <source>
        <dbReference type="Proteomes" id="UP001055712"/>
    </source>
</evidence>
<evidence type="ECO:0000259" key="2">
    <source>
        <dbReference type="PROSITE" id="PS50213"/>
    </source>
</evidence>
<feature type="region of interest" description="Disordered" evidence="1">
    <location>
        <begin position="728"/>
        <end position="771"/>
    </location>
</feature>
<evidence type="ECO:0000313" key="3">
    <source>
        <dbReference type="EMBL" id="KAI3423986.1"/>
    </source>
</evidence>